<dbReference type="RefSeq" id="WP_191193426.1">
    <property type="nucleotide sequence ID" value="NZ_JACXYZ010000001.1"/>
</dbReference>
<evidence type="ECO:0000256" key="2">
    <source>
        <dbReference type="SAM" id="Phobius"/>
    </source>
</evidence>
<feature type="transmembrane region" description="Helical" evidence="2">
    <location>
        <begin position="68"/>
        <end position="90"/>
    </location>
</feature>
<keyword evidence="2" id="KW-0472">Membrane</keyword>
<keyword evidence="2" id="KW-0812">Transmembrane</keyword>
<keyword evidence="2" id="KW-1133">Transmembrane helix</keyword>
<dbReference type="EMBL" id="JACXYZ010000001">
    <property type="protein sequence ID" value="MBD3923568.1"/>
    <property type="molecule type" value="Genomic_DNA"/>
</dbReference>
<reference evidence="3 4" key="1">
    <citation type="submission" date="2020-09" db="EMBL/GenBank/DDBJ databases">
        <title>novel species in genus Nocardioides.</title>
        <authorList>
            <person name="Zhang G."/>
        </authorList>
    </citation>
    <scope>NUCLEOTIDE SEQUENCE [LARGE SCALE GENOMIC DNA]</scope>
    <source>
        <strain evidence="3 4">KCTC 39551</strain>
    </source>
</reference>
<feature type="transmembrane region" description="Helical" evidence="2">
    <location>
        <begin position="102"/>
        <end position="132"/>
    </location>
</feature>
<keyword evidence="4" id="KW-1185">Reference proteome</keyword>
<feature type="compositionally biased region" description="Pro residues" evidence="1">
    <location>
        <begin position="184"/>
        <end position="212"/>
    </location>
</feature>
<gene>
    <name evidence="3" type="ORF">IEZ26_02970</name>
</gene>
<proteinExistence type="predicted"/>
<feature type="transmembrane region" description="Helical" evidence="2">
    <location>
        <begin position="316"/>
        <end position="336"/>
    </location>
</feature>
<evidence type="ECO:0000313" key="3">
    <source>
        <dbReference type="EMBL" id="MBD3923568.1"/>
    </source>
</evidence>
<feature type="transmembrane region" description="Helical" evidence="2">
    <location>
        <begin position="12"/>
        <end position="31"/>
    </location>
</feature>
<comment type="caution">
    <text evidence="3">The sequence shown here is derived from an EMBL/GenBank/DDBJ whole genome shotgun (WGS) entry which is preliminary data.</text>
</comment>
<name>A0ABR8N5Y1_9ACTN</name>
<evidence type="ECO:0000256" key="1">
    <source>
        <dbReference type="SAM" id="MobiDB-lite"/>
    </source>
</evidence>
<protein>
    <submittedName>
        <fullName evidence="3">Uncharacterized protein</fullName>
    </submittedName>
</protein>
<dbReference type="Proteomes" id="UP000618818">
    <property type="component" value="Unassembled WGS sequence"/>
</dbReference>
<organism evidence="3 4">
    <name type="scientific">Nocardioides cavernae</name>
    <dbReference type="NCBI Taxonomy" id="1921566"/>
    <lineage>
        <taxon>Bacteria</taxon>
        <taxon>Bacillati</taxon>
        <taxon>Actinomycetota</taxon>
        <taxon>Actinomycetes</taxon>
        <taxon>Propionibacteriales</taxon>
        <taxon>Nocardioidaceae</taxon>
        <taxon>Nocardioides</taxon>
    </lineage>
</organism>
<feature type="transmembrane region" description="Helical" evidence="2">
    <location>
        <begin position="258"/>
        <end position="283"/>
    </location>
</feature>
<evidence type="ECO:0000313" key="4">
    <source>
        <dbReference type="Proteomes" id="UP000618818"/>
    </source>
</evidence>
<feature type="region of interest" description="Disordered" evidence="1">
    <location>
        <begin position="142"/>
        <end position="242"/>
    </location>
</feature>
<accession>A0ABR8N5Y1</accession>
<feature type="transmembrane region" description="Helical" evidence="2">
    <location>
        <begin position="370"/>
        <end position="387"/>
    </location>
</feature>
<sequence length="397" mass="41884">MSQPTKQRPPQVTLASGIIMFSSVVVLLTAWERVTTLGSLETQDAIRDVLADAPFSSLGLTVSGTTDLLRLSCMVAAACACATAILGWYVRKPDRSSRLGLTLFAVVVFVAGFPAGGLAGSFVAAGAAMLWIQPAREWFATGRWTPPNPAPSKNAGRADRDASGQADPWGRPPAGSDEPSTPQSTPPSAPSDSPSVPPPASRPFGEPGPPAQQHPVGGPAESPYGQAYPPHQPAPAPYAAHPAPDWQRRQLLQARPGAMVAAFVITVVTAGGLLGLSLLWLAIAGFSPDFLRSVMEQQQPEMLDDGLSLEQVRTTVFALAGVFVVWCVMALVLAGFAMARREWARRGLMISAAFSAGACLALVLNTPLVLLPAAAAVATVVCLRRVEVRRWFQLDPR</sequence>